<keyword evidence="6 8" id="KW-0460">Magnesium</keyword>
<comment type="cofactor">
    <cofactor evidence="1 8">
        <name>Mg(2+)</name>
        <dbReference type="ChEBI" id="CHEBI:18420"/>
    </cofactor>
</comment>
<keyword evidence="8" id="KW-0800">Toxin</keyword>
<dbReference type="SUPFAM" id="SSF88723">
    <property type="entry name" value="PIN domain-like"/>
    <property type="match status" value="1"/>
</dbReference>
<dbReference type="EMBL" id="JACHKF010000001">
    <property type="protein sequence ID" value="MBB6567335.1"/>
    <property type="molecule type" value="Genomic_DNA"/>
</dbReference>
<dbReference type="InterPro" id="IPR022907">
    <property type="entry name" value="VapC_family"/>
</dbReference>
<keyword evidence="2 8" id="KW-1277">Toxin-antitoxin system</keyword>
<dbReference type="GO" id="GO:0000287">
    <property type="term" value="F:magnesium ion binding"/>
    <property type="evidence" value="ECO:0007669"/>
    <property type="project" value="UniProtKB-UniRule"/>
</dbReference>
<evidence type="ECO:0000256" key="8">
    <source>
        <dbReference type="HAMAP-Rule" id="MF_00265"/>
    </source>
</evidence>
<accession>A0A841SD27</accession>
<evidence type="ECO:0000259" key="9">
    <source>
        <dbReference type="Pfam" id="PF01850"/>
    </source>
</evidence>
<keyword evidence="3 8" id="KW-0540">Nuclease</keyword>
<dbReference type="Proteomes" id="UP000553957">
    <property type="component" value="Unassembled WGS sequence"/>
</dbReference>
<dbReference type="Gene3D" id="3.40.50.1010">
    <property type="entry name" value="5'-nuclease"/>
    <property type="match status" value="1"/>
</dbReference>
<evidence type="ECO:0000256" key="1">
    <source>
        <dbReference type="ARBA" id="ARBA00001946"/>
    </source>
</evidence>
<dbReference type="CDD" id="cd18755">
    <property type="entry name" value="PIN_MtVapC3_VapC21-like"/>
    <property type="match status" value="1"/>
</dbReference>
<dbReference type="AlphaFoldDB" id="A0A841SD27"/>
<dbReference type="GO" id="GO:0004540">
    <property type="term" value="F:RNA nuclease activity"/>
    <property type="evidence" value="ECO:0007669"/>
    <property type="project" value="InterPro"/>
</dbReference>
<evidence type="ECO:0000256" key="6">
    <source>
        <dbReference type="ARBA" id="ARBA00022842"/>
    </source>
</evidence>
<evidence type="ECO:0000256" key="5">
    <source>
        <dbReference type="ARBA" id="ARBA00022801"/>
    </source>
</evidence>
<dbReference type="EC" id="3.1.-.-" evidence="8"/>
<comment type="function">
    <text evidence="8">Toxic component of a toxin-antitoxin (TA) system. An RNase.</text>
</comment>
<evidence type="ECO:0000313" key="10">
    <source>
        <dbReference type="EMBL" id="MBB6567335.1"/>
    </source>
</evidence>
<evidence type="ECO:0000256" key="7">
    <source>
        <dbReference type="ARBA" id="ARBA00038093"/>
    </source>
</evidence>
<feature type="binding site" evidence="8">
    <location>
        <position position="14"/>
    </location>
    <ligand>
        <name>Mg(2+)</name>
        <dbReference type="ChEBI" id="CHEBI:18420"/>
    </ligand>
</feature>
<feature type="domain" description="PIN" evidence="9">
    <location>
        <begin position="11"/>
        <end position="128"/>
    </location>
</feature>
<dbReference type="InterPro" id="IPR029060">
    <property type="entry name" value="PIN-like_dom_sf"/>
</dbReference>
<evidence type="ECO:0000256" key="3">
    <source>
        <dbReference type="ARBA" id="ARBA00022722"/>
    </source>
</evidence>
<organism evidence="10 11">
    <name type="scientific">Kribbella sandramycini</name>
    <dbReference type="NCBI Taxonomy" id="60450"/>
    <lineage>
        <taxon>Bacteria</taxon>
        <taxon>Bacillati</taxon>
        <taxon>Actinomycetota</taxon>
        <taxon>Actinomycetes</taxon>
        <taxon>Propionibacteriales</taxon>
        <taxon>Kribbellaceae</taxon>
        <taxon>Kribbella</taxon>
    </lineage>
</organism>
<name>A0A841SD27_9ACTN</name>
<proteinExistence type="inferred from homology"/>
<evidence type="ECO:0000313" key="11">
    <source>
        <dbReference type="Proteomes" id="UP000553957"/>
    </source>
</evidence>
<dbReference type="HAMAP" id="MF_00265">
    <property type="entry name" value="VapC_Nob1"/>
    <property type="match status" value="1"/>
</dbReference>
<dbReference type="PANTHER" id="PTHR33653:SF1">
    <property type="entry name" value="RIBONUCLEASE VAPC2"/>
    <property type="match status" value="1"/>
</dbReference>
<keyword evidence="5 8" id="KW-0378">Hydrolase</keyword>
<dbReference type="GO" id="GO:0016787">
    <property type="term" value="F:hydrolase activity"/>
    <property type="evidence" value="ECO:0007669"/>
    <property type="project" value="UniProtKB-KW"/>
</dbReference>
<comment type="caution">
    <text evidence="10">The sequence shown here is derived from an EMBL/GenBank/DDBJ whole genome shotgun (WGS) entry which is preliminary data.</text>
</comment>
<evidence type="ECO:0000256" key="2">
    <source>
        <dbReference type="ARBA" id="ARBA00022649"/>
    </source>
</evidence>
<gene>
    <name evidence="8" type="primary">vapC</name>
    <name evidence="10" type="ORF">HNR71_002972</name>
</gene>
<protein>
    <recommendedName>
        <fullName evidence="8">Ribonuclease VapC</fullName>
        <shortName evidence="8">RNase VapC</shortName>
        <ecNumber evidence="8">3.1.-.-</ecNumber>
    </recommendedName>
    <alternativeName>
        <fullName evidence="8">Toxin VapC</fullName>
    </alternativeName>
</protein>
<dbReference type="GO" id="GO:0090729">
    <property type="term" value="F:toxin activity"/>
    <property type="evidence" value="ECO:0007669"/>
    <property type="project" value="UniProtKB-KW"/>
</dbReference>
<comment type="similarity">
    <text evidence="7 8">Belongs to the PINc/VapC protein family.</text>
</comment>
<feature type="binding site" evidence="8">
    <location>
        <position position="103"/>
    </location>
    <ligand>
        <name>Mg(2+)</name>
        <dbReference type="ChEBI" id="CHEBI:18420"/>
    </ligand>
</feature>
<dbReference type="PANTHER" id="PTHR33653">
    <property type="entry name" value="RIBONUCLEASE VAPC2"/>
    <property type="match status" value="1"/>
</dbReference>
<evidence type="ECO:0000256" key="4">
    <source>
        <dbReference type="ARBA" id="ARBA00022723"/>
    </source>
</evidence>
<sequence>MSAVATIGKLYLIDTSALARSKHAAVRAVIAGLVVDRAAATCVTVDLEVGYSGRNHQEFQRVAERRRALYVNLPMTESAAERAREVQSRMSARGQLRAAGIVDLMTAAVAEQHGATVLHYDSDFEHIAAVTGQPQLWIAPRGSLN</sequence>
<dbReference type="InterPro" id="IPR050556">
    <property type="entry name" value="Type_II_TA_system_RNase"/>
</dbReference>
<dbReference type="InterPro" id="IPR002716">
    <property type="entry name" value="PIN_dom"/>
</dbReference>
<keyword evidence="4 8" id="KW-0479">Metal-binding</keyword>
<reference evidence="10 11" key="1">
    <citation type="submission" date="2020-08" db="EMBL/GenBank/DDBJ databases">
        <title>Sequencing the genomes of 1000 actinobacteria strains.</title>
        <authorList>
            <person name="Klenk H.-P."/>
        </authorList>
    </citation>
    <scope>NUCLEOTIDE SEQUENCE [LARGE SCALE GENOMIC DNA]</scope>
    <source>
        <strain evidence="10 11">DSM 15626</strain>
    </source>
</reference>
<dbReference type="Pfam" id="PF01850">
    <property type="entry name" value="PIN"/>
    <property type="match status" value="1"/>
</dbReference>
<dbReference type="RefSeq" id="WP_202885524.1">
    <property type="nucleotide sequence ID" value="NZ_BAAAGT010000003.1"/>
</dbReference>